<organism evidence="2 3">
    <name type="scientific">Amblyomma americanum</name>
    <name type="common">Lone star tick</name>
    <dbReference type="NCBI Taxonomy" id="6943"/>
    <lineage>
        <taxon>Eukaryota</taxon>
        <taxon>Metazoa</taxon>
        <taxon>Ecdysozoa</taxon>
        <taxon>Arthropoda</taxon>
        <taxon>Chelicerata</taxon>
        <taxon>Arachnida</taxon>
        <taxon>Acari</taxon>
        <taxon>Parasitiformes</taxon>
        <taxon>Ixodida</taxon>
        <taxon>Ixodoidea</taxon>
        <taxon>Ixodidae</taxon>
        <taxon>Amblyomminae</taxon>
        <taxon>Amblyomma</taxon>
    </lineage>
</organism>
<reference evidence="2 3" key="1">
    <citation type="journal article" date="2023" name="Arcadia Sci">
        <title>De novo assembly of a long-read Amblyomma americanum tick genome.</title>
        <authorList>
            <person name="Chou S."/>
            <person name="Poskanzer K.E."/>
            <person name="Rollins M."/>
            <person name="Thuy-Boun P.S."/>
        </authorList>
    </citation>
    <scope>NUCLEOTIDE SEQUENCE [LARGE SCALE GENOMIC DNA]</scope>
    <source>
        <strain evidence="2">F_SG_1</strain>
        <tissue evidence="2">Salivary glands</tissue>
    </source>
</reference>
<gene>
    <name evidence="2" type="ORF">V5799_013986</name>
</gene>
<keyword evidence="1" id="KW-1133">Transmembrane helix</keyword>
<keyword evidence="1" id="KW-0472">Membrane</keyword>
<keyword evidence="3" id="KW-1185">Reference proteome</keyword>
<evidence type="ECO:0000313" key="3">
    <source>
        <dbReference type="Proteomes" id="UP001321473"/>
    </source>
</evidence>
<dbReference type="EMBL" id="JARKHS020022471">
    <property type="protein sequence ID" value="KAK8769549.1"/>
    <property type="molecule type" value="Genomic_DNA"/>
</dbReference>
<dbReference type="Proteomes" id="UP001321473">
    <property type="component" value="Unassembled WGS sequence"/>
</dbReference>
<accession>A0AAQ4E4B7</accession>
<comment type="caution">
    <text evidence="2">The sequence shown here is derived from an EMBL/GenBank/DDBJ whole genome shotgun (WGS) entry which is preliminary data.</text>
</comment>
<proteinExistence type="predicted"/>
<name>A0AAQ4E4B7_AMBAM</name>
<keyword evidence="1" id="KW-0812">Transmembrane</keyword>
<protein>
    <submittedName>
        <fullName evidence="2">Uncharacterized protein</fullName>
    </submittedName>
</protein>
<evidence type="ECO:0000313" key="2">
    <source>
        <dbReference type="EMBL" id="KAK8769549.1"/>
    </source>
</evidence>
<feature type="transmembrane region" description="Helical" evidence="1">
    <location>
        <begin position="63"/>
        <end position="83"/>
    </location>
</feature>
<dbReference type="AlphaFoldDB" id="A0AAQ4E4B7"/>
<evidence type="ECO:0000256" key="1">
    <source>
        <dbReference type="SAM" id="Phobius"/>
    </source>
</evidence>
<sequence length="90" mass="9923">MRLCSKELLAVAKTIPPHKLNKAKDAVLVTDHTTCGQLVASLYRMQQEGVKATGDFSAISMDLLVIGVTVLICEYSTIILYAISLTVRRW</sequence>